<accession>A0A6A5X786</accession>
<gene>
    <name evidence="2" type="ORF">BU24DRAFT_415707</name>
</gene>
<protein>
    <submittedName>
        <fullName evidence="2">Uncharacterized protein</fullName>
    </submittedName>
</protein>
<evidence type="ECO:0000313" key="3">
    <source>
        <dbReference type="Proteomes" id="UP000799778"/>
    </source>
</evidence>
<evidence type="ECO:0000256" key="1">
    <source>
        <dbReference type="SAM" id="MobiDB-lite"/>
    </source>
</evidence>
<dbReference type="Proteomes" id="UP000799778">
    <property type="component" value="Unassembled WGS sequence"/>
</dbReference>
<reference evidence="2" key="1">
    <citation type="journal article" date="2020" name="Stud. Mycol.">
        <title>101 Dothideomycetes genomes: a test case for predicting lifestyles and emergence of pathogens.</title>
        <authorList>
            <person name="Haridas S."/>
            <person name="Albert R."/>
            <person name="Binder M."/>
            <person name="Bloem J."/>
            <person name="Labutti K."/>
            <person name="Salamov A."/>
            <person name="Andreopoulos B."/>
            <person name="Baker S."/>
            <person name="Barry K."/>
            <person name="Bills G."/>
            <person name="Bluhm B."/>
            <person name="Cannon C."/>
            <person name="Castanera R."/>
            <person name="Culley D."/>
            <person name="Daum C."/>
            <person name="Ezra D."/>
            <person name="Gonzalez J."/>
            <person name="Henrissat B."/>
            <person name="Kuo A."/>
            <person name="Liang C."/>
            <person name="Lipzen A."/>
            <person name="Lutzoni F."/>
            <person name="Magnuson J."/>
            <person name="Mondo S."/>
            <person name="Nolan M."/>
            <person name="Ohm R."/>
            <person name="Pangilinan J."/>
            <person name="Park H.-J."/>
            <person name="Ramirez L."/>
            <person name="Alfaro M."/>
            <person name="Sun H."/>
            <person name="Tritt A."/>
            <person name="Yoshinaga Y."/>
            <person name="Zwiers L.-H."/>
            <person name="Turgeon B."/>
            <person name="Goodwin S."/>
            <person name="Spatafora J."/>
            <person name="Crous P."/>
            <person name="Grigoriev I."/>
        </authorList>
    </citation>
    <scope>NUCLEOTIDE SEQUENCE</scope>
    <source>
        <strain evidence="2">CBS 175.79</strain>
    </source>
</reference>
<name>A0A6A5X786_9PLEO</name>
<feature type="compositionally biased region" description="Polar residues" evidence="1">
    <location>
        <begin position="159"/>
        <end position="173"/>
    </location>
</feature>
<keyword evidence="3" id="KW-1185">Reference proteome</keyword>
<proteinExistence type="predicted"/>
<organism evidence="2 3">
    <name type="scientific">Aaosphaeria arxii CBS 175.79</name>
    <dbReference type="NCBI Taxonomy" id="1450172"/>
    <lineage>
        <taxon>Eukaryota</taxon>
        <taxon>Fungi</taxon>
        <taxon>Dikarya</taxon>
        <taxon>Ascomycota</taxon>
        <taxon>Pezizomycotina</taxon>
        <taxon>Dothideomycetes</taxon>
        <taxon>Pleosporomycetidae</taxon>
        <taxon>Pleosporales</taxon>
        <taxon>Pleosporales incertae sedis</taxon>
        <taxon>Aaosphaeria</taxon>
    </lineage>
</organism>
<dbReference type="RefSeq" id="XP_033376993.1">
    <property type="nucleotide sequence ID" value="XM_033526314.1"/>
</dbReference>
<dbReference type="GeneID" id="54283711"/>
<evidence type="ECO:0000313" key="2">
    <source>
        <dbReference type="EMBL" id="KAF2008654.1"/>
    </source>
</evidence>
<dbReference type="EMBL" id="ML978082">
    <property type="protein sequence ID" value="KAF2008654.1"/>
    <property type="molecule type" value="Genomic_DNA"/>
</dbReference>
<feature type="region of interest" description="Disordered" evidence="1">
    <location>
        <begin position="113"/>
        <end position="173"/>
    </location>
</feature>
<dbReference type="AlphaFoldDB" id="A0A6A5X786"/>
<sequence>MEASRPDITVADWVWRRYGYEGVNDLMEAAEQAINTIAGFSAYHTMLIWTGWHVSNDPKEHMTVRLKDHQLQRDGQHHVSHIYRTESEHQIYDEVPRGDDELSSYARARQIERIQRSRARRQSTSTSHGQRVRGAAAFTPYPILRGQGRTRPRRAGFTWRNTANQSQPPGNQS</sequence>